<evidence type="ECO:0000313" key="3">
    <source>
        <dbReference type="EMBL" id="TCL77012.1"/>
    </source>
</evidence>
<evidence type="ECO:0000259" key="2">
    <source>
        <dbReference type="PROSITE" id="PS51832"/>
    </source>
</evidence>
<feature type="domain" description="HD-GYP" evidence="2">
    <location>
        <begin position="10"/>
        <end position="205"/>
    </location>
</feature>
<dbReference type="AlphaFoldDB" id="A0A4R1SEB1"/>
<dbReference type="OrthoDB" id="9805474at2"/>
<dbReference type="InterPro" id="IPR006675">
    <property type="entry name" value="HDIG_dom"/>
</dbReference>
<dbReference type="PROSITE" id="PS51832">
    <property type="entry name" value="HD_GYP"/>
    <property type="match status" value="1"/>
</dbReference>
<feature type="domain" description="HD" evidence="1">
    <location>
        <begin position="32"/>
        <end position="154"/>
    </location>
</feature>
<proteinExistence type="predicted"/>
<dbReference type="NCBIfam" id="TIGR00277">
    <property type="entry name" value="HDIG"/>
    <property type="match status" value="1"/>
</dbReference>
<dbReference type="Gene3D" id="1.10.3210.10">
    <property type="entry name" value="Hypothetical protein af1432"/>
    <property type="match status" value="1"/>
</dbReference>
<keyword evidence="3" id="KW-0808">Transferase</keyword>
<dbReference type="GO" id="GO:0016740">
    <property type="term" value="F:transferase activity"/>
    <property type="evidence" value="ECO:0007669"/>
    <property type="project" value="UniProtKB-KW"/>
</dbReference>
<gene>
    <name evidence="3" type="ORF">EDC14_1001297</name>
</gene>
<name>A0A4R1SEB1_HYDET</name>
<dbReference type="PANTHER" id="PTHR43155:SF2">
    <property type="entry name" value="CYCLIC DI-GMP PHOSPHODIESTERASE PA4108"/>
    <property type="match status" value="1"/>
</dbReference>
<dbReference type="InterPro" id="IPR006674">
    <property type="entry name" value="HD_domain"/>
</dbReference>
<dbReference type="InterPro" id="IPR037522">
    <property type="entry name" value="HD_GYP_dom"/>
</dbReference>
<dbReference type="Proteomes" id="UP000295008">
    <property type="component" value="Unassembled WGS sequence"/>
</dbReference>
<protein>
    <submittedName>
        <fullName evidence="3">Putative nucleotidyltransferase with HDIG domain</fullName>
    </submittedName>
</protein>
<dbReference type="SUPFAM" id="SSF109604">
    <property type="entry name" value="HD-domain/PDEase-like"/>
    <property type="match status" value="1"/>
</dbReference>
<sequence>MQRNIMKRKQNGATEPVIWALADLVGFRDGYLREHQERVAELAAAIAAALSLPGAQVRTVYWAALIHDIGKFRIPFEILYKPGQLDEIEYRLIQTHAQTGYEIINACAFPEPVAPIVLQHHERWNGSGYPRGLRGEQILLEARILGVADVVEAMTCHRPYRPALGMEKALAEITLNRAVCYDPAVVDACLAVFREQGFHFDSHPAPRRALAGPSRYIG</sequence>
<dbReference type="SMART" id="SM00471">
    <property type="entry name" value="HDc"/>
    <property type="match status" value="1"/>
</dbReference>
<reference evidence="3 4" key="1">
    <citation type="submission" date="2019-03" db="EMBL/GenBank/DDBJ databases">
        <title>Genomic Encyclopedia of Type Strains, Phase IV (KMG-IV): sequencing the most valuable type-strain genomes for metagenomic binning, comparative biology and taxonomic classification.</title>
        <authorList>
            <person name="Goeker M."/>
        </authorList>
    </citation>
    <scope>NUCLEOTIDE SEQUENCE [LARGE SCALE GENOMIC DNA]</scope>
    <source>
        <strain evidence="3 4">LX-B</strain>
    </source>
</reference>
<dbReference type="PANTHER" id="PTHR43155">
    <property type="entry name" value="CYCLIC DI-GMP PHOSPHODIESTERASE PA4108-RELATED"/>
    <property type="match status" value="1"/>
</dbReference>
<dbReference type="EMBL" id="SLUN01000001">
    <property type="protein sequence ID" value="TCL77012.1"/>
    <property type="molecule type" value="Genomic_DNA"/>
</dbReference>
<accession>A0A4R1SEB1</accession>
<dbReference type="InterPro" id="IPR003607">
    <property type="entry name" value="HD/PDEase_dom"/>
</dbReference>
<dbReference type="Pfam" id="PF13487">
    <property type="entry name" value="HD_5"/>
    <property type="match status" value="1"/>
</dbReference>
<dbReference type="CDD" id="cd00077">
    <property type="entry name" value="HDc"/>
    <property type="match status" value="1"/>
</dbReference>
<evidence type="ECO:0000313" key="4">
    <source>
        <dbReference type="Proteomes" id="UP000295008"/>
    </source>
</evidence>
<organism evidence="3 4">
    <name type="scientific">Hydrogenispora ethanolica</name>
    <dbReference type="NCBI Taxonomy" id="1082276"/>
    <lineage>
        <taxon>Bacteria</taxon>
        <taxon>Bacillati</taxon>
        <taxon>Bacillota</taxon>
        <taxon>Hydrogenispora</taxon>
    </lineage>
</organism>
<evidence type="ECO:0000259" key="1">
    <source>
        <dbReference type="PROSITE" id="PS51831"/>
    </source>
</evidence>
<comment type="caution">
    <text evidence="3">The sequence shown here is derived from an EMBL/GenBank/DDBJ whole genome shotgun (WGS) entry which is preliminary data.</text>
</comment>
<keyword evidence="4" id="KW-1185">Reference proteome</keyword>
<dbReference type="PROSITE" id="PS51831">
    <property type="entry name" value="HD"/>
    <property type="match status" value="1"/>
</dbReference>